<feature type="domain" description="Pyrrolo-quinoline quinone repeat" evidence="6">
    <location>
        <begin position="49"/>
        <end position="105"/>
    </location>
</feature>
<dbReference type="InterPro" id="IPR002372">
    <property type="entry name" value="PQQ_rpt_dom"/>
</dbReference>
<dbReference type="GO" id="GO:0051205">
    <property type="term" value="P:protein insertion into membrane"/>
    <property type="evidence" value="ECO:0007669"/>
    <property type="project" value="UniProtKB-UniRule"/>
</dbReference>
<dbReference type="PANTHER" id="PTHR34512:SF30">
    <property type="entry name" value="OUTER MEMBRANE PROTEIN ASSEMBLY FACTOR BAMB"/>
    <property type="match status" value="1"/>
</dbReference>
<feature type="domain" description="Pyrrolo-quinoline quinone repeat" evidence="6">
    <location>
        <begin position="116"/>
        <end position="325"/>
    </location>
</feature>
<keyword evidence="3 4" id="KW-0998">Cell outer membrane</keyword>
<dbReference type="STRING" id="1123402.SAMN02583745_00033"/>
<dbReference type="InterPro" id="IPR017687">
    <property type="entry name" value="BamB"/>
</dbReference>
<dbReference type="InterPro" id="IPR018391">
    <property type="entry name" value="PQQ_b-propeller_rpt"/>
</dbReference>
<dbReference type="SMART" id="SM00564">
    <property type="entry name" value="PQQ"/>
    <property type="match status" value="7"/>
</dbReference>
<evidence type="ECO:0000313" key="8">
    <source>
        <dbReference type="Proteomes" id="UP000242642"/>
    </source>
</evidence>
<dbReference type="GO" id="GO:0009279">
    <property type="term" value="C:cell outer membrane"/>
    <property type="evidence" value="ECO:0007669"/>
    <property type="project" value="UniProtKB-SubCell"/>
</dbReference>
<keyword evidence="2 4" id="KW-0472">Membrane</keyword>
<keyword evidence="4" id="KW-0449">Lipoprotein</keyword>
<dbReference type="OrthoDB" id="5173551at2"/>
<dbReference type="InterPro" id="IPR015943">
    <property type="entry name" value="WD40/YVTN_repeat-like_dom_sf"/>
</dbReference>
<dbReference type="NCBIfam" id="TIGR03300">
    <property type="entry name" value="assembly_YfgL"/>
    <property type="match status" value="1"/>
</dbReference>
<protein>
    <recommendedName>
        <fullName evidence="4">Outer membrane protein assembly factor BamB</fullName>
    </recommendedName>
</protein>
<dbReference type="InterPro" id="IPR011047">
    <property type="entry name" value="Quinoprotein_ADH-like_sf"/>
</dbReference>
<dbReference type="EMBL" id="FOHV01000001">
    <property type="protein sequence ID" value="SES63385.1"/>
    <property type="molecule type" value="Genomic_DNA"/>
</dbReference>
<comment type="function">
    <text evidence="4">Part of the outer membrane protein assembly complex, which is involved in assembly and insertion of beta-barrel proteins into the outer membrane.</text>
</comment>
<evidence type="ECO:0000256" key="2">
    <source>
        <dbReference type="ARBA" id="ARBA00023136"/>
    </source>
</evidence>
<dbReference type="NCBIfam" id="NF008351">
    <property type="entry name" value="PRK11138.1"/>
    <property type="match status" value="1"/>
</dbReference>
<dbReference type="Pfam" id="PF13360">
    <property type="entry name" value="PQQ_2"/>
    <property type="match status" value="2"/>
</dbReference>
<feature type="chain" id="PRO_5017491194" description="Outer membrane protein assembly factor BamB" evidence="5">
    <location>
        <begin position="19"/>
        <end position="398"/>
    </location>
</feature>
<sequence length="398" mass="43671">MRMRYSLIVSLFSISLLSGCSTLSSLNPFGEKLEVMAPVPEFAAEFSQRQIWEKSVGKGSGEYFSTLRPAHDNGTIYAADRQGTVMAIDATSGNTIWEIQLAESVGLLSSRKSALLSGGVSVYNNRVYIGSERGILYSIDSATGQLIWEVQAAGEIVARPTIEKDKIMLVTTNGKLQVLNIADGTEVWRADLDVPVLSLRGQSSPITVEDKFVIVGGDNGRINAFTFDLGQLVWQERVAEPLGATEIDQLGDIDAQPVFHNGILYAIAFNNMLVAFDFNSGEALWRAEYGSIRDFIVTDDVIYLTDQNDHIYALNTSDYQLIWKQDGLNKRFVTAPALVGNNIVVADGEGYVFWLNKQTGAFVASEQLDRSGFVADPLTVNTKVILQARKGSVYAIER</sequence>
<evidence type="ECO:0000256" key="1">
    <source>
        <dbReference type="ARBA" id="ARBA00022729"/>
    </source>
</evidence>
<keyword evidence="1 4" id="KW-0732">Signal</keyword>
<keyword evidence="8" id="KW-1185">Reference proteome</keyword>
<reference evidence="8" key="1">
    <citation type="submission" date="2016-10" db="EMBL/GenBank/DDBJ databases">
        <authorList>
            <person name="Varghese N."/>
            <person name="Submissions S."/>
        </authorList>
    </citation>
    <scope>NUCLEOTIDE SEQUENCE [LARGE SCALE GENOMIC DNA]</scope>
    <source>
        <strain evidence="8">DSM 18579</strain>
    </source>
</reference>
<dbReference type="PROSITE" id="PS51257">
    <property type="entry name" value="PROKAR_LIPOPROTEIN"/>
    <property type="match status" value="1"/>
</dbReference>
<proteinExistence type="inferred from homology"/>
<dbReference type="Proteomes" id="UP000242642">
    <property type="component" value="Unassembled WGS sequence"/>
</dbReference>
<gene>
    <name evidence="4" type="primary">bamB</name>
    <name evidence="7" type="ORF">SAMN02583745_00033</name>
</gene>
<dbReference type="PANTHER" id="PTHR34512">
    <property type="entry name" value="CELL SURFACE PROTEIN"/>
    <property type="match status" value="1"/>
</dbReference>
<evidence type="ECO:0000313" key="7">
    <source>
        <dbReference type="EMBL" id="SES63385.1"/>
    </source>
</evidence>
<feature type="signal peptide" evidence="5">
    <location>
        <begin position="1"/>
        <end position="18"/>
    </location>
</feature>
<comment type="similarity">
    <text evidence="4">Belongs to the BamB family.</text>
</comment>
<dbReference type="RefSeq" id="WP_093316433.1">
    <property type="nucleotide sequence ID" value="NZ_FOHV01000001.1"/>
</dbReference>
<evidence type="ECO:0000256" key="3">
    <source>
        <dbReference type="ARBA" id="ARBA00023237"/>
    </source>
</evidence>
<evidence type="ECO:0000256" key="4">
    <source>
        <dbReference type="HAMAP-Rule" id="MF_00923"/>
    </source>
</evidence>
<comment type="subcellular location">
    <subcellularLocation>
        <location evidence="4">Cell outer membrane</location>
        <topology evidence="4">Lipid-anchor</topology>
    </subcellularLocation>
</comment>
<evidence type="ECO:0000256" key="5">
    <source>
        <dbReference type="SAM" id="SignalP"/>
    </source>
</evidence>
<dbReference type="AlphaFoldDB" id="A0A1H9Y3Q5"/>
<dbReference type="SUPFAM" id="SSF50998">
    <property type="entry name" value="Quinoprotein alcohol dehydrogenase-like"/>
    <property type="match status" value="1"/>
</dbReference>
<accession>A0A1H9Y3Q5</accession>
<dbReference type="HAMAP" id="MF_00923">
    <property type="entry name" value="OM_assembly_BamB"/>
    <property type="match status" value="1"/>
</dbReference>
<comment type="subunit">
    <text evidence="4">Part of the Bam complex, which is composed of the outer membrane protein BamA, and four lipoproteins BamB, BamC, BamD and BamE.</text>
</comment>
<keyword evidence="4" id="KW-0564">Palmitate</keyword>
<dbReference type="GO" id="GO:0043165">
    <property type="term" value="P:Gram-negative-bacterium-type cell outer membrane assembly"/>
    <property type="evidence" value="ECO:0007669"/>
    <property type="project" value="UniProtKB-UniRule"/>
</dbReference>
<organism evidence="7 8">
    <name type="scientific">Thorsellia anophelis DSM 18579</name>
    <dbReference type="NCBI Taxonomy" id="1123402"/>
    <lineage>
        <taxon>Bacteria</taxon>
        <taxon>Pseudomonadati</taxon>
        <taxon>Pseudomonadota</taxon>
        <taxon>Gammaproteobacteria</taxon>
        <taxon>Enterobacterales</taxon>
        <taxon>Thorselliaceae</taxon>
        <taxon>Thorsellia</taxon>
    </lineage>
</organism>
<dbReference type="Gene3D" id="2.130.10.10">
    <property type="entry name" value="YVTN repeat-like/Quinoprotein amine dehydrogenase"/>
    <property type="match status" value="1"/>
</dbReference>
<name>A0A1H9Y3Q5_9GAMM</name>
<evidence type="ECO:0000259" key="6">
    <source>
        <dbReference type="Pfam" id="PF13360"/>
    </source>
</evidence>